<comment type="caution">
    <text evidence="1">The sequence shown here is derived from an EMBL/GenBank/DDBJ whole genome shotgun (WGS) entry which is preliminary data.</text>
</comment>
<dbReference type="Proteomes" id="UP001054945">
    <property type="component" value="Unassembled WGS sequence"/>
</dbReference>
<proteinExistence type="predicted"/>
<sequence>RLSLRAFKNILAQRQAVYDDAQGFDDAGSSVCETFNELYSKVSDMAVNTRDTLKDVNDQGIKDLFSNLNFDYLECRMQLAQKSILQRSDVRKNTLSEIKQKIDSIGLILNCRISNINEKLHQVLMQKSDISVKIKVASSEETKKLNGPKC</sequence>
<evidence type="ECO:0000313" key="1">
    <source>
        <dbReference type="EMBL" id="GIY54328.1"/>
    </source>
</evidence>
<reference evidence="1 2" key="1">
    <citation type="submission" date="2021-06" db="EMBL/GenBank/DDBJ databases">
        <title>Caerostris extrusa draft genome.</title>
        <authorList>
            <person name="Kono N."/>
            <person name="Arakawa K."/>
        </authorList>
    </citation>
    <scope>NUCLEOTIDE SEQUENCE [LARGE SCALE GENOMIC DNA]</scope>
</reference>
<name>A0AAV4U989_CAEEX</name>
<protein>
    <submittedName>
        <fullName evidence="1">Kinetochore protein NDC80</fullName>
    </submittedName>
</protein>
<evidence type="ECO:0000313" key="2">
    <source>
        <dbReference type="Proteomes" id="UP001054945"/>
    </source>
</evidence>
<dbReference type="EMBL" id="BPLR01012499">
    <property type="protein sequence ID" value="GIY54328.1"/>
    <property type="molecule type" value="Genomic_DNA"/>
</dbReference>
<accession>A0AAV4U989</accession>
<dbReference type="AlphaFoldDB" id="A0AAV4U989"/>
<organism evidence="1 2">
    <name type="scientific">Caerostris extrusa</name>
    <name type="common">Bark spider</name>
    <name type="synonym">Caerostris bankana</name>
    <dbReference type="NCBI Taxonomy" id="172846"/>
    <lineage>
        <taxon>Eukaryota</taxon>
        <taxon>Metazoa</taxon>
        <taxon>Ecdysozoa</taxon>
        <taxon>Arthropoda</taxon>
        <taxon>Chelicerata</taxon>
        <taxon>Arachnida</taxon>
        <taxon>Araneae</taxon>
        <taxon>Araneomorphae</taxon>
        <taxon>Entelegynae</taxon>
        <taxon>Araneoidea</taxon>
        <taxon>Araneidae</taxon>
        <taxon>Caerostris</taxon>
    </lineage>
</organism>
<keyword evidence="2" id="KW-1185">Reference proteome</keyword>
<feature type="non-terminal residue" evidence="1">
    <location>
        <position position="1"/>
    </location>
</feature>
<gene>
    <name evidence="1" type="primary">NDC80</name>
    <name evidence="1" type="ORF">CEXT_286661</name>
</gene>